<keyword evidence="6" id="KW-0106">Calcium</keyword>
<dbReference type="InterPro" id="IPR043146">
    <property type="entry name" value="Penicillin_amidase_N_B-knob"/>
</dbReference>
<dbReference type="PANTHER" id="PTHR34218:SF4">
    <property type="entry name" value="ACYL-HOMOSERINE LACTONE ACYLASE QUIP"/>
    <property type="match status" value="1"/>
</dbReference>
<evidence type="ECO:0000256" key="1">
    <source>
        <dbReference type="ARBA" id="ARBA00006586"/>
    </source>
</evidence>
<keyword evidence="7" id="KW-1133">Transmembrane helix</keyword>
<evidence type="ECO:0000313" key="9">
    <source>
        <dbReference type="Proteomes" id="UP000373449"/>
    </source>
</evidence>
<evidence type="ECO:0000256" key="3">
    <source>
        <dbReference type="ARBA" id="ARBA00023145"/>
    </source>
</evidence>
<dbReference type="InterPro" id="IPR043147">
    <property type="entry name" value="Penicillin_amidase_A-knob"/>
</dbReference>
<name>A0A484ZI38_9GAMM</name>
<dbReference type="InterPro" id="IPR023343">
    <property type="entry name" value="Penicillin_amidase_dom1"/>
</dbReference>
<evidence type="ECO:0000256" key="6">
    <source>
        <dbReference type="PIRSR" id="PIRSR001227-2"/>
    </source>
</evidence>
<keyword evidence="6" id="KW-0479">Metal-binding</keyword>
<evidence type="ECO:0000256" key="7">
    <source>
        <dbReference type="SAM" id="Phobius"/>
    </source>
</evidence>
<dbReference type="Pfam" id="PF01804">
    <property type="entry name" value="Penicil_amidase"/>
    <property type="match status" value="1"/>
</dbReference>
<evidence type="ECO:0000256" key="4">
    <source>
        <dbReference type="ARBA" id="ARBA00038735"/>
    </source>
</evidence>
<keyword evidence="3" id="KW-0865">Zymogen</keyword>
<dbReference type="SUPFAM" id="SSF56235">
    <property type="entry name" value="N-terminal nucleophile aminohydrolases (Ntn hydrolases)"/>
    <property type="match status" value="1"/>
</dbReference>
<dbReference type="InterPro" id="IPR014395">
    <property type="entry name" value="Pen/GL7ACA/AHL_acylase"/>
</dbReference>
<evidence type="ECO:0000256" key="5">
    <source>
        <dbReference type="PIRSR" id="PIRSR001227-1"/>
    </source>
</evidence>
<dbReference type="GO" id="GO:0017000">
    <property type="term" value="P:antibiotic biosynthetic process"/>
    <property type="evidence" value="ECO:0007669"/>
    <property type="project" value="InterPro"/>
</dbReference>
<dbReference type="Gene3D" id="1.10.1400.10">
    <property type="match status" value="1"/>
</dbReference>
<sequence>MANRYNHSRVSICAGQDMRLQGVWRYGLVGLLLLLTGCHSLINQHYAYTLPQHSGQVNLSGLNQPVSVGYNEFGVPLIKGQNLDDVYLIWGYLHASERINHMVLMRLTAEGRLAEYMGESALSIDSFMRKMRFRQAAEKLYQQTSEENRRYLQAYARGVNLWLNSHQDKLPMDLAAADYQVPPWLPTDAILILSLANFGLAGNLHEEIDSLIIAQQLGAERLPWLFPVYPDEPLPHDEARKLQGLNLAPLQQEAEQLKLVSQSLNNIHLHDVMASNNWAVTPDLTENGGTLLANDTHLPIGLPSLWSMVQIETPEWQVAGASIPGIPAIVLGATPHLGWGYTMVIADNQDLFLEQLRSSDRGPEYLYKGQWLPVKQTKEIFHVKGAADVSENLYETRHGILLNESLKNRSYLLQPLTVESRYGIALSTLSPLANDNSINALMAIPHQRRVPQAMALARQINVISVNMLLADKQQIGWQLTGSYPQRKKGVGLFPSPGWNGEYDWLGSVSEKQYPSALKTEQGWLASANNRVVEKGFPINFSQTWAHPERFERIATLLGETNRHNFSTTKRMQYDRLDPMVAKLQTYLADPALRQAMANLPQPEQQRATLAHARLMEFDGVLKADSAAAALYNLFLTQFNHQLFADAFAEHPQAWNAFVESAKSYSAMADHLLQDDSQISASPFWNKADPVRSGKANIIAYSLAAAQKEGEKLLGVDYSGWQWGKLHTYKWNSLSSQVAAYLPEEQQKMIARLDSYLNRGPYPAGGNINTINIASYSMGKNFDTLLIPSMRLIVDFSQKDPVWVMNNAGQSANPASPHYADNINGWLEGEYQNLPFSQSGQQREYGDNRLCFLPESAAGVSCP</sequence>
<dbReference type="Gene3D" id="1.10.439.10">
    <property type="entry name" value="Penicillin Amidohydrolase, domain 1"/>
    <property type="match status" value="1"/>
</dbReference>
<dbReference type="InterPro" id="IPR002692">
    <property type="entry name" value="S45"/>
</dbReference>
<reference evidence="8 9" key="1">
    <citation type="submission" date="2019-03" db="EMBL/GenBank/DDBJ databases">
        <authorList>
            <consortium name="Pathogen Informatics"/>
        </authorList>
    </citation>
    <scope>NUCLEOTIDE SEQUENCE [LARGE SCALE GENOMIC DNA]</scope>
    <source>
        <strain evidence="8 9">NCTC12282</strain>
    </source>
</reference>
<proteinExistence type="inferred from homology"/>
<feature type="active site" description="Nucleophile" evidence="5">
    <location>
        <position position="275"/>
    </location>
</feature>
<dbReference type="Gene3D" id="2.30.120.10">
    <property type="match status" value="1"/>
</dbReference>
<dbReference type="CDD" id="cd03747">
    <property type="entry name" value="Ntn_PGA_like"/>
    <property type="match status" value="1"/>
</dbReference>
<evidence type="ECO:0000256" key="2">
    <source>
        <dbReference type="ARBA" id="ARBA00022801"/>
    </source>
</evidence>
<dbReference type="EMBL" id="CAADJA010000002">
    <property type="protein sequence ID" value="VFS47426.1"/>
    <property type="molecule type" value="Genomic_DNA"/>
</dbReference>
<evidence type="ECO:0000313" key="8">
    <source>
        <dbReference type="EMBL" id="VFS47426.1"/>
    </source>
</evidence>
<dbReference type="GO" id="GO:0046872">
    <property type="term" value="F:metal ion binding"/>
    <property type="evidence" value="ECO:0007669"/>
    <property type="project" value="UniProtKB-KW"/>
</dbReference>
<keyword evidence="7" id="KW-0812">Transmembrane</keyword>
<dbReference type="Gene3D" id="3.60.20.10">
    <property type="entry name" value="Glutamine Phosphoribosylpyrophosphate, subunit 1, domain 1"/>
    <property type="match status" value="1"/>
</dbReference>
<feature type="binding site" evidence="6">
    <location>
        <position position="347"/>
    </location>
    <ligand>
        <name>Ca(2+)</name>
        <dbReference type="ChEBI" id="CHEBI:29108"/>
    </ligand>
</feature>
<gene>
    <name evidence="8" type="primary">quiP_2</name>
    <name evidence="8" type="ORF">NCTC12282_02362</name>
</gene>
<dbReference type="InterPro" id="IPR029055">
    <property type="entry name" value="Ntn_hydrolases_N"/>
</dbReference>
<dbReference type="Proteomes" id="UP000373449">
    <property type="component" value="Unassembled WGS sequence"/>
</dbReference>
<keyword evidence="2 8" id="KW-0378">Hydrolase</keyword>
<feature type="transmembrane region" description="Helical" evidence="7">
    <location>
        <begin position="23"/>
        <end position="42"/>
    </location>
</feature>
<feature type="binding site" evidence="6">
    <location>
        <position position="207"/>
    </location>
    <ligand>
        <name>Ca(2+)</name>
        <dbReference type="ChEBI" id="CHEBI:29108"/>
    </ligand>
</feature>
<comment type="cofactor">
    <cofactor evidence="6">
        <name>Ca(2+)</name>
        <dbReference type="ChEBI" id="CHEBI:29108"/>
    </cofactor>
    <text evidence="6">Binds 1 Ca(2+) ion per dimer.</text>
</comment>
<dbReference type="EC" id="3.5.1.97" evidence="8"/>
<dbReference type="PANTHER" id="PTHR34218">
    <property type="entry name" value="PEPTIDASE S45 PENICILLIN AMIDASE"/>
    <property type="match status" value="1"/>
</dbReference>
<organism evidence="8 9">
    <name type="scientific">Budvicia aquatica</name>
    <dbReference type="NCBI Taxonomy" id="82979"/>
    <lineage>
        <taxon>Bacteria</taxon>
        <taxon>Pseudomonadati</taxon>
        <taxon>Pseudomonadota</taxon>
        <taxon>Gammaproteobacteria</taxon>
        <taxon>Enterobacterales</taxon>
        <taxon>Budviciaceae</taxon>
        <taxon>Budvicia</taxon>
    </lineage>
</organism>
<dbReference type="PIRSF" id="PIRSF001227">
    <property type="entry name" value="Pen_acylase"/>
    <property type="match status" value="1"/>
</dbReference>
<dbReference type="GO" id="GO:0016811">
    <property type="term" value="F:hydrolase activity, acting on carbon-nitrogen (but not peptide) bonds, in linear amides"/>
    <property type="evidence" value="ECO:0007669"/>
    <property type="project" value="InterPro"/>
</dbReference>
<comment type="subunit">
    <text evidence="4">Heterodimer of an alpha subunit and a beta subunit processed from the same precursor.</text>
</comment>
<keyword evidence="7" id="KW-0472">Membrane</keyword>
<feature type="binding site" evidence="6">
    <location>
        <position position="350"/>
    </location>
    <ligand>
        <name>Ca(2+)</name>
        <dbReference type="ChEBI" id="CHEBI:29108"/>
    </ligand>
</feature>
<accession>A0A484ZI38</accession>
<protein>
    <submittedName>
        <fullName evidence="8">Acyl-homoserine lactone acylase quiP</fullName>
        <ecNumber evidence="8">3.5.1.97</ecNumber>
    </submittedName>
</protein>
<comment type="similarity">
    <text evidence="1">Belongs to the peptidase S45 family.</text>
</comment>
<dbReference type="AlphaFoldDB" id="A0A484ZI38"/>